<dbReference type="RefSeq" id="WP_375518235.1">
    <property type="nucleotide sequence ID" value="NZ_JBHIRY010000001.1"/>
</dbReference>
<proteinExistence type="predicted"/>
<sequence>MSTRVRGMGGHQSARMMKDEWLTPPEIIKGLGEFDLDPCVPINRPWDTAKNHYTIEDNGLKKKWFGKVWMNPPYGEETAA</sequence>
<dbReference type="EMBL" id="JBHIRY010000001">
    <property type="protein sequence ID" value="MFB5758983.1"/>
    <property type="molecule type" value="Genomic_DNA"/>
</dbReference>
<dbReference type="Proteomes" id="UP001580430">
    <property type="component" value="Unassembled WGS sequence"/>
</dbReference>
<accession>A0ABV5BVE1</accession>
<name>A0ABV5BVE1_9BACL</name>
<comment type="caution">
    <text evidence="1">The sequence shown here is derived from an EMBL/GenBank/DDBJ whole genome shotgun (WGS) entry which is preliminary data.</text>
</comment>
<evidence type="ECO:0000313" key="1">
    <source>
        <dbReference type="EMBL" id="MFB5758983.1"/>
    </source>
</evidence>
<organism evidence="1 2">
    <name type="scientific">Paenibacillus medicaginis</name>
    <dbReference type="NCBI Taxonomy" id="1470560"/>
    <lineage>
        <taxon>Bacteria</taxon>
        <taxon>Bacillati</taxon>
        <taxon>Bacillota</taxon>
        <taxon>Bacilli</taxon>
        <taxon>Bacillales</taxon>
        <taxon>Paenibacillaceae</taxon>
        <taxon>Paenibacillus</taxon>
    </lineage>
</organism>
<protein>
    <submittedName>
        <fullName evidence="1">DNA N-6-adenine-methyltransferase</fullName>
    </submittedName>
</protein>
<evidence type="ECO:0000313" key="2">
    <source>
        <dbReference type="Proteomes" id="UP001580430"/>
    </source>
</evidence>
<dbReference type="InterPro" id="IPR008593">
    <property type="entry name" value="Dam_MeTrfase"/>
</dbReference>
<reference evidence="1 2" key="1">
    <citation type="submission" date="2024-09" db="EMBL/GenBank/DDBJ databases">
        <title>Paenibacillus zeirhizospherea sp. nov., isolated from surface of the maize (Zea mays) roots in a horticulture field, Hungary.</title>
        <authorList>
            <person name="Marton D."/>
            <person name="Farkas M."/>
            <person name="Bedics A."/>
            <person name="Toth E."/>
            <person name="Tancsics A."/>
            <person name="Boka K."/>
            <person name="Marati G."/>
            <person name="Kriszt B."/>
            <person name="Cserhati M."/>
        </authorList>
    </citation>
    <scope>NUCLEOTIDE SEQUENCE [LARGE SCALE GENOMIC DNA]</scope>
    <source>
        <strain evidence="1 2">JCM 18446</strain>
    </source>
</reference>
<gene>
    <name evidence="1" type="ORF">ACE5LO_01120</name>
</gene>
<dbReference type="Pfam" id="PF05869">
    <property type="entry name" value="Dam"/>
    <property type="match status" value="1"/>
</dbReference>
<keyword evidence="2" id="KW-1185">Reference proteome</keyword>